<dbReference type="Proteomes" id="UP000015106">
    <property type="component" value="Chromosome 4"/>
</dbReference>
<dbReference type="EnsemblPlants" id="TuG1812G0400001941.01.T10">
    <property type="protein sequence ID" value="TuG1812G0400001941.01.T10"/>
    <property type="gene ID" value="TuG1812G0400001941.01"/>
</dbReference>
<evidence type="ECO:0000313" key="1">
    <source>
        <dbReference type="EnsemblPlants" id="TuG1812G0400001941.01.T10"/>
    </source>
</evidence>
<dbReference type="AlphaFoldDB" id="A0A8R7U6Q8"/>
<accession>A0A8R7U6Q8</accession>
<reference evidence="1" key="2">
    <citation type="submission" date="2018-03" db="EMBL/GenBank/DDBJ databases">
        <title>The Triticum urartu genome reveals the dynamic nature of wheat genome evolution.</title>
        <authorList>
            <person name="Ling H."/>
            <person name="Ma B."/>
            <person name="Shi X."/>
            <person name="Liu H."/>
            <person name="Dong L."/>
            <person name="Sun H."/>
            <person name="Cao Y."/>
            <person name="Gao Q."/>
            <person name="Zheng S."/>
            <person name="Li Y."/>
            <person name="Yu Y."/>
            <person name="Du H."/>
            <person name="Qi M."/>
            <person name="Li Y."/>
            <person name="Yu H."/>
            <person name="Cui Y."/>
            <person name="Wang N."/>
            <person name="Chen C."/>
            <person name="Wu H."/>
            <person name="Zhao Y."/>
            <person name="Zhang J."/>
            <person name="Li Y."/>
            <person name="Zhou W."/>
            <person name="Zhang B."/>
            <person name="Hu W."/>
            <person name="Eijk M."/>
            <person name="Tang J."/>
            <person name="Witsenboer H."/>
            <person name="Zhao S."/>
            <person name="Li Z."/>
            <person name="Zhang A."/>
            <person name="Wang D."/>
            <person name="Liang C."/>
        </authorList>
    </citation>
    <scope>NUCLEOTIDE SEQUENCE [LARGE SCALE GENOMIC DNA]</scope>
    <source>
        <strain evidence="1">cv. G1812</strain>
    </source>
</reference>
<proteinExistence type="predicted"/>
<keyword evidence="2" id="KW-1185">Reference proteome</keyword>
<evidence type="ECO:0000313" key="2">
    <source>
        <dbReference type="Proteomes" id="UP000015106"/>
    </source>
</evidence>
<dbReference type="Gramene" id="TuG1812G0400001941.01.T09">
    <property type="protein sequence ID" value="TuG1812G0400001941.01.T09"/>
    <property type="gene ID" value="TuG1812G0400001941.01"/>
</dbReference>
<name>A0A8R7U6Q8_TRIUA</name>
<dbReference type="Gramene" id="TuG1812G0400001941.01.T08">
    <property type="protein sequence ID" value="TuG1812G0400001941.01.T08"/>
    <property type="gene ID" value="TuG1812G0400001941.01"/>
</dbReference>
<reference evidence="1" key="3">
    <citation type="submission" date="2022-06" db="UniProtKB">
        <authorList>
            <consortium name="EnsemblPlants"/>
        </authorList>
    </citation>
    <scope>IDENTIFICATION</scope>
</reference>
<dbReference type="Gramene" id="TuG1812G0400001941.01.T10">
    <property type="protein sequence ID" value="TuG1812G0400001941.01.T10"/>
    <property type="gene ID" value="TuG1812G0400001941.01"/>
</dbReference>
<reference evidence="2" key="1">
    <citation type="journal article" date="2013" name="Nature">
        <title>Draft genome of the wheat A-genome progenitor Triticum urartu.</title>
        <authorList>
            <person name="Ling H.Q."/>
            <person name="Zhao S."/>
            <person name="Liu D."/>
            <person name="Wang J."/>
            <person name="Sun H."/>
            <person name="Zhang C."/>
            <person name="Fan H."/>
            <person name="Li D."/>
            <person name="Dong L."/>
            <person name="Tao Y."/>
            <person name="Gao C."/>
            <person name="Wu H."/>
            <person name="Li Y."/>
            <person name="Cui Y."/>
            <person name="Guo X."/>
            <person name="Zheng S."/>
            <person name="Wang B."/>
            <person name="Yu K."/>
            <person name="Liang Q."/>
            <person name="Yang W."/>
            <person name="Lou X."/>
            <person name="Chen J."/>
            <person name="Feng M."/>
            <person name="Jian J."/>
            <person name="Zhang X."/>
            <person name="Luo G."/>
            <person name="Jiang Y."/>
            <person name="Liu J."/>
            <person name="Wang Z."/>
            <person name="Sha Y."/>
            <person name="Zhang B."/>
            <person name="Wu H."/>
            <person name="Tang D."/>
            <person name="Shen Q."/>
            <person name="Xue P."/>
            <person name="Zou S."/>
            <person name="Wang X."/>
            <person name="Liu X."/>
            <person name="Wang F."/>
            <person name="Yang Y."/>
            <person name="An X."/>
            <person name="Dong Z."/>
            <person name="Zhang K."/>
            <person name="Zhang X."/>
            <person name="Luo M.C."/>
            <person name="Dvorak J."/>
            <person name="Tong Y."/>
            <person name="Wang J."/>
            <person name="Yang H."/>
            <person name="Li Z."/>
            <person name="Wang D."/>
            <person name="Zhang A."/>
            <person name="Wang J."/>
        </authorList>
    </citation>
    <scope>NUCLEOTIDE SEQUENCE</scope>
    <source>
        <strain evidence="2">cv. G1812</strain>
    </source>
</reference>
<protein>
    <submittedName>
        <fullName evidence="1">Uncharacterized protein</fullName>
    </submittedName>
</protein>
<dbReference type="EnsemblPlants" id="TuG1812G0400001941.01.T09">
    <property type="protein sequence ID" value="TuG1812G0400001941.01.T09"/>
    <property type="gene ID" value="TuG1812G0400001941.01"/>
</dbReference>
<sequence length="114" mass="12791">MEALGRGGKVCLLQIDGGTGTGRQGPRRRVTRAGCGCLHIYVFPSVNNGWMKLWSTINFQGRSRSRDRQGVMVARAVIECWGGCRCHCRVLGRLLNKFIYLSCELFHTSDHHIV</sequence>
<organism evidence="1 2">
    <name type="scientific">Triticum urartu</name>
    <name type="common">Red wild einkorn</name>
    <name type="synonym">Crithodium urartu</name>
    <dbReference type="NCBI Taxonomy" id="4572"/>
    <lineage>
        <taxon>Eukaryota</taxon>
        <taxon>Viridiplantae</taxon>
        <taxon>Streptophyta</taxon>
        <taxon>Embryophyta</taxon>
        <taxon>Tracheophyta</taxon>
        <taxon>Spermatophyta</taxon>
        <taxon>Magnoliopsida</taxon>
        <taxon>Liliopsida</taxon>
        <taxon>Poales</taxon>
        <taxon>Poaceae</taxon>
        <taxon>BOP clade</taxon>
        <taxon>Pooideae</taxon>
        <taxon>Triticodae</taxon>
        <taxon>Triticeae</taxon>
        <taxon>Triticinae</taxon>
        <taxon>Triticum</taxon>
    </lineage>
</organism>
<dbReference type="EnsemblPlants" id="TuG1812G0400001941.01.T08">
    <property type="protein sequence ID" value="TuG1812G0400001941.01.T08"/>
    <property type="gene ID" value="TuG1812G0400001941.01"/>
</dbReference>